<dbReference type="InterPro" id="IPR036397">
    <property type="entry name" value="RNaseH_sf"/>
</dbReference>
<dbReference type="GO" id="GO:0003676">
    <property type="term" value="F:nucleic acid binding"/>
    <property type="evidence" value="ECO:0007669"/>
    <property type="project" value="InterPro"/>
</dbReference>
<dbReference type="SMART" id="SM00343">
    <property type="entry name" value="ZnF_C2HC"/>
    <property type="match status" value="2"/>
</dbReference>
<dbReference type="InterPro" id="IPR036875">
    <property type="entry name" value="Znf_CCHC_sf"/>
</dbReference>
<dbReference type="GO" id="GO:0003964">
    <property type="term" value="F:RNA-directed DNA polymerase activity"/>
    <property type="evidence" value="ECO:0007669"/>
    <property type="project" value="UniProtKB-EC"/>
</dbReference>
<evidence type="ECO:0000256" key="4">
    <source>
        <dbReference type="ARBA" id="ARBA00022722"/>
    </source>
</evidence>
<dbReference type="GO" id="GO:0004519">
    <property type="term" value="F:endonuclease activity"/>
    <property type="evidence" value="ECO:0007669"/>
    <property type="project" value="UniProtKB-KW"/>
</dbReference>
<dbReference type="Pfam" id="PF13975">
    <property type="entry name" value="gag-asp_proteas"/>
    <property type="match status" value="1"/>
</dbReference>
<dbReference type="GO" id="GO:0015074">
    <property type="term" value="P:DNA integration"/>
    <property type="evidence" value="ECO:0007669"/>
    <property type="project" value="InterPro"/>
</dbReference>
<evidence type="ECO:0000256" key="2">
    <source>
        <dbReference type="ARBA" id="ARBA00022679"/>
    </source>
</evidence>
<dbReference type="FunFam" id="3.30.420.10:FF:000032">
    <property type="entry name" value="Retrovirus-related Pol polyprotein from transposon 297-like Protein"/>
    <property type="match status" value="1"/>
</dbReference>
<dbReference type="GO" id="GO:0004190">
    <property type="term" value="F:aspartic-type endopeptidase activity"/>
    <property type="evidence" value="ECO:0007669"/>
    <property type="project" value="InterPro"/>
</dbReference>
<dbReference type="Gene3D" id="4.10.60.10">
    <property type="entry name" value="Zinc finger, CCHC-type"/>
    <property type="match status" value="1"/>
</dbReference>
<keyword evidence="4" id="KW-0540">Nuclease</keyword>
<dbReference type="InterPro" id="IPR012337">
    <property type="entry name" value="RNaseH-like_sf"/>
</dbReference>
<feature type="compositionally biased region" description="Low complexity" evidence="8">
    <location>
        <begin position="246"/>
        <end position="259"/>
    </location>
</feature>
<dbReference type="Pfam" id="PF00098">
    <property type="entry name" value="zf-CCHC"/>
    <property type="match status" value="1"/>
</dbReference>
<dbReference type="PROSITE" id="PS50158">
    <property type="entry name" value="ZF_CCHC"/>
    <property type="match status" value="1"/>
</dbReference>
<dbReference type="EC" id="2.7.7.49" evidence="1"/>
<dbReference type="PANTHER" id="PTHR37984:SF5">
    <property type="entry name" value="PROTEIN NYNRIN-LIKE"/>
    <property type="match status" value="1"/>
</dbReference>
<keyword evidence="5" id="KW-0255">Endonuclease</keyword>
<evidence type="ECO:0000256" key="7">
    <source>
        <dbReference type="PROSITE-ProRule" id="PRU00047"/>
    </source>
</evidence>
<evidence type="ECO:0000313" key="12">
    <source>
        <dbReference type="EMBL" id="KAK2578390.1"/>
    </source>
</evidence>
<keyword evidence="3" id="KW-0548">Nucleotidyltransferase</keyword>
<dbReference type="Gene3D" id="1.10.340.70">
    <property type="match status" value="1"/>
</dbReference>
<reference evidence="12" key="1">
    <citation type="submission" date="2021-08" db="EMBL/GenBank/DDBJ databases">
        <authorList>
            <person name="Misof B."/>
            <person name="Oliver O."/>
            <person name="Podsiadlowski L."/>
            <person name="Donath A."/>
            <person name="Peters R."/>
            <person name="Mayer C."/>
            <person name="Rust J."/>
            <person name="Gunkel S."/>
            <person name="Lesny P."/>
            <person name="Martin S."/>
            <person name="Oeyen J.P."/>
            <person name="Petersen M."/>
            <person name="Panagiotis P."/>
            <person name="Wilbrandt J."/>
            <person name="Tanja T."/>
        </authorList>
    </citation>
    <scope>NUCLEOTIDE SEQUENCE</scope>
    <source>
        <strain evidence="12">GBR_01_08_01A</strain>
        <tissue evidence="12">Thorax + abdomen</tissue>
    </source>
</reference>
<feature type="region of interest" description="Disordered" evidence="8">
    <location>
        <begin position="1"/>
        <end position="33"/>
    </location>
</feature>
<dbReference type="SUPFAM" id="SSF53098">
    <property type="entry name" value="Ribonuclease H-like"/>
    <property type="match status" value="1"/>
</dbReference>
<feature type="region of interest" description="Disordered" evidence="8">
    <location>
        <begin position="236"/>
        <end position="269"/>
    </location>
</feature>
<dbReference type="EMBL" id="JAIFRP010000347">
    <property type="protein sequence ID" value="KAK2578390.1"/>
    <property type="molecule type" value="Genomic_DNA"/>
</dbReference>
<dbReference type="InterPro" id="IPR001584">
    <property type="entry name" value="Integrase_cat-core"/>
</dbReference>
<dbReference type="InterPro" id="IPR021109">
    <property type="entry name" value="Peptidase_aspartic_dom_sf"/>
</dbReference>
<evidence type="ECO:0000259" key="11">
    <source>
        <dbReference type="PROSITE" id="PS50994"/>
    </source>
</evidence>
<evidence type="ECO:0000256" key="1">
    <source>
        <dbReference type="ARBA" id="ARBA00012493"/>
    </source>
</evidence>
<accession>A0AAD9VLN8</accession>
<dbReference type="SUPFAM" id="SSF57756">
    <property type="entry name" value="Retrovirus zinc finger-like domains"/>
    <property type="match status" value="1"/>
</dbReference>
<keyword evidence="7" id="KW-0862">Zinc</keyword>
<proteinExistence type="predicted"/>
<evidence type="ECO:0000313" key="13">
    <source>
        <dbReference type="Proteomes" id="UP001258017"/>
    </source>
</evidence>
<dbReference type="InterPro" id="IPR050951">
    <property type="entry name" value="Retrovirus_Pol_polyprotein"/>
</dbReference>
<dbReference type="Pfam" id="PF17921">
    <property type="entry name" value="Integrase_H2C2"/>
    <property type="match status" value="1"/>
</dbReference>
<evidence type="ECO:0000256" key="3">
    <source>
        <dbReference type="ARBA" id="ARBA00022695"/>
    </source>
</evidence>
<dbReference type="InterPro" id="IPR001878">
    <property type="entry name" value="Znf_CCHC"/>
</dbReference>
<dbReference type="SUPFAM" id="SSF50630">
    <property type="entry name" value="Acid proteases"/>
    <property type="match status" value="1"/>
</dbReference>
<dbReference type="GO" id="GO:0006508">
    <property type="term" value="P:proteolysis"/>
    <property type="evidence" value="ECO:0007669"/>
    <property type="project" value="InterPro"/>
</dbReference>
<name>A0AAD9VLN8_9HYME</name>
<feature type="compositionally biased region" description="Basic and acidic residues" evidence="8">
    <location>
        <begin position="21"/>
        <end position="33"/>
    </location>
</feature>
<organism evidence="12 13">
    <name type="scientific">Odynerus spinipes</name>
    <dbReference type="NCBI Taxonomy" id="1348599"/>
    <lineage>
        <taxon>Eukaryota</taxon>
        <taxon>Metazoa</taxon>
        <taxon>Ecdysozoa</taxon>
        <taxon>Arthropoda</taxon>
        <taxon>Hexapoda</taxon>
        <taxon>Insecta</taxon>
        <taxon>Pterygota</taxon>
        <taxon>Neoptera</taxon>
        <taxon>Endopterygota</taxon>
        <taxon>Hymenoptera</taxon>
        <taxon>Apocrita</taxon>
        <taxon>Aculeata</taxon>
        <taxon>Vespoidea</taxon>
        <taxon>Vespidae</taxon>
        <taxon>Eumeninae</taxon>
        <taxon>Odynerus</taxon>
    </lineage>
</organism>
<evidence type="ECO:0000256" key="8">
    <source>
        <dbReference type="SAM" id="MobiDB-lite"/>
    </source>
</evidence>
<evidence type="ECO:0000256" key="6">
    <source>
        <dbReference type="ARBA" id="ARBA00022801"/>
    </source>
</evidence>
<dbReference type="GO" id="GO:0008270">
    <property type="term" value="F:zinc ion binding"/>
    <property type="evidence" value="ECO:0007669"/>
    <property type="project" value="UniProtKB-KW"/>
</dbReference>
<dbReference type="Gene3D" id="3.30.420.10">
    <property type="entry name" value="Ribonuclease H-like superfamily/Ribonuclease H"/>
    <property type="match status" value="1"/>
</dbReference>
<dbReference type="PROSITE" id="PS50994">
    <property type="entry name" value="INTEGRASE"/>
    <property type="match status" value="1"/>
</dbReference>
<feature type="domain" description="Peptidase A2" evidence="10">
    <location>
        <begin position="342"/>
        <end position="422"/>
    </location>
</feature>
<keyword evidence="2" id="KW-0808">Transferase</keyword>
<keyword evidence="7" id="KW-0863">Zinc-finger</keyword>
<evidence type="ECO:0000259" key="10">
    <source>
        <dbReference type="PROSITE" id="PS50175"/>
    </source>
</evidence>
<reference evidence="12" key="2">
    <citation type="journal article" date="2023" name="Commun. Biol.">
        <title>Intrasexual cuticular hydrocarbon dimorphism in a wasp sheds light on hydrocarbon biosynthesis genes in Hymenoptera.</title>
        <authorList>
            <person name="Moris V.C."/>
            <person name="Podsiadlowski L."/>
            <person name="Martin S."/>
            <person name="Oeyen J.P."/>
            <person name="Donath A."/>
            <person name="Petersen M."/>
            <person name="Wilbrandt J."/>
            <person name="Misof B."/>
            <person name="Liedtke D."/>
            <person name="Thamm M."/>
            <person name="Scheiner R."/>
            <person name="Schmitt T."/>
            <person name="Niehuis O."/>
        </authorList>
    </citation>
    <scope>NUCLEOTIDE SEQUENCE</scope>
    <source>
        <strain evidence="12">GBR_01_08_01A</strain>
    </source>
</reference>
<evidence type="ECO:0000256" key="5">
    <source>
        <dbReference type="ARBA" id="ARBA00022759"/>
    </source>
</evidence>
<keyword evidence="13" id="KW-1185">Reference proteome</keyword>
<dbReference type="PROSITE" id="PS50175">
    <property type="entry name" value="ASP_PROT_RETROV"/>
    <property type="match status" value="1"/>
</dbReference>
<gene>
    <name evidence="12" type="ORF">KPH14_011876</name>
</gene>
<evidence type="ECO:0000259" key="9">
    <source>
        <dbReference type="PROSITE" id="PS50158"/>
    </source>
</evidence>
<feature type="region of interest" description="Disordered" evidence="8">
    <location>
        <begin position="46"/>
        <end position="67"/>
    </location>
</feature>
<dbReference type="FunFam" id="1.10.340.70:FF:000001">
    <property type="entry name" value="Retrovirus-related Pol polyprotein from transposon gypsy-like Protein"/>
    <property type="match status" value="1"/>
</dbReference>
<dbReference type="Proteomes" id="UP001258017">
    <property type="component" value="Unassembled WGS sequence"/>
</dbReference>
<protein>
    <recommendedName>
        <fullName evidence="1">RNA-directed DNA polymerase</fullName>
        <ecNumber evidence="1">2.7.7.49</ecNumber>
    </recommendedName>
</protein>
<dbReference type="PANTHER" id="PTHR37984">
    <property type="entry name" value="PROTEIN CBG26694"/>
    <property type="match status" value="1"/>
</dbReference>
<sequence>MGKHKSRKDSDRGGSKRRRRSSPDSTERRRRDERLEELERLVQRLDRGSQESCRGSSVRPGDEQMIPLFDPSMDELTVEKWIEHVESLATQFDWDDRSIMRLIASRLRGHARQWYDTRQSVTATWTDTKELLSQQFSKSVPFCKLFKDAALYETRPGQSLGDYCFQKLNKLRKLDIVIPDKYLIDMVIGGIENENIAMTVRAAQHTNANTLYAYMMSMGKLPTSTEARRGSANMERFNKNRNPVASKSQAKSSNKNLNNPVLKTGNTTGGDRRTPIECFNCGTAGHMAKDCRKARVICTKCKRIGHTSEKCATTKEVNEVRFAPDNSANLFERVVIVNGHKVKGLIDTGSAGTIIRAMIIKKFNLTTTTTTAAVLKGFAGQTITTDIMTRVTIRVMEAMAVVNALVVPDKCLPHEVIVGRDFLSQEHIIVIKRGKEITFKQVSPDVENPLKNKVDVDLCETVMDGTLHFGNIDSEAKQEWRWWLEVQDFTFEIEYRAGSKMTHVDALSRNPITTLEIVNIDLTEADWLLSAQLQDEQLLHIRRILLTNQRTEETKHYFEEYILKSDKVHRRLPENKTAWVVPRNARLQICRLGHDDAGHMGAEKTLERLRRNYWFAGMRRFVAKYVKACLSCAYYKNTAIKKQGKLNVIEKTPIPFHTIHVDHVGPFETSRKHNKYLLVMVDAFTKFVIIEPVKMQKTRHTLKVLMDLINLFGCPTRIISDRGTAFTSHSFKAFCTTYAIKHVLNAVATPRANGQCERYNKTIVSSLAATAAGKDPREWDTFIKKVQSVLNTMHNKSINTTPMKALIGCDVRSPAEAPLLNEIANEVDRLNLTELREEITKHITAKQKEQKERYDKTRRDAKKYQEGDLVLVQITSEAATGSSRKLCPKFKGPFRISKVLMFRKVADSRPEGAQRCSILADKKSAAALSGGKVNLTGTKGCLAYVNEFLDDIRLEECDGTCSSE</sequence>
<dbReference type="InterPro" id="IPR001995">
    <property type="entry name" value="Peptidase_A2_cat"/>
</dbReference>
<dbReference type="InterPro" id="IPR041588">
    <property type="entry name" value="Integrase_H2C2"/>
</dbReference>
<dbReference type="CDD" id="cd00303">
    <property type="entry name" value="retropepsin_like"/>
    <property type="match status" value="1"/>
</dbReference>
<comment type="caution">
    <text evidence="12">The sequence shown here is derived from an EMBL/GenBank/DDBJ whole genome shotgun (WGS) entry which is preliminary data.</text>
</comment>
<feature type="domain" description="Integrase catalytic" evidence="11">
    <location>
        <begin position="651"/>
        <end position="810"/>
    </location>
</feature>
<dbReference type="AlphaFoldDB" id="A0AAD9VLN8"/>
<keyword evidence="7" id="KW-0479">Metal-binding</keyword>
<keyword evidence="6" id="KW-0378">Hydrolase</keyword>
<dbReference type="Gene3D" id="2.40.70.10">
    <property type="entry name" value="Acid Proteases"/>
    <property type="match status" value="1"/>
</dbReference>
<dbReference type="Pfam" id="PF00665">
    <property type="entry name" value="rve"/>
    <property type="match status" value="1"/>
</dbReference>
<feature type="domain" description="CCHC-type" evidence="9">
    <location>
        <begin position="278"/>
        <end position="293"/>
    </location>
</feature>